<dbReference type="KEGG" id="pfp:PFL1_06044"/>
<gene>
    <name evidence="2" type="ORF">PFL1_06044</name>
</gene>
<feature type="region of interest" description="Disordered" evidence="1">
    <location>
        <begin position="211"/>
        <end position="234"/>
    </location>
</feature>
<sequence length="896" mass="98058">MHSLFLSGSVDVNDGSSSTSHNIDAHITNLLSLDGRLDPARYTKPLLDSEVRAIFTYDTEYVSDFLRFARISSAPPPSVSSSSQDQTGTAPKYPTTEVYATFTLEDDGNGWAIHFEHTAEHPLPIVISELCIPGSKAQCRPLVEADRTVGIRFVDIAHGGGASCPVLQFGKHEVHLQAVVEALLTLMMDTIARETPGGLVDLNGASLVHSSSAQKAHKSETKGRTDNGGLERARSDTLLMPKGCNGWGDALAILEFKHRAARRDPRLDSVKRRKTTSSSGAASSSSSSSYAAGEDAVTMSEGGDQEIGRFDDANRRRKSHAQGVGDLAQVATYMLAVMSSRPGLFSTYSICINRTHMSVYYFDPDQLHLIDHSRLDGDGLALIKVAMLLLGLCAEHVSRYSSVRRAVAVTPEKTLYVQLPDEDSTPDRGYDVIKLQEPAEMLFWRRGALTHRLTQVMKGEIELEGRGAQTAVIKVSFLVDDDRFTEGRALRLLNAPPESGSKEDNEEFKVRQTGYPQLVTHGTLHFSMKESGLHSFENPFNADSKRGHPGPSAPHSHDLSVDQRNLLFTHTTAAGRRPTMVVTEHREAVDLPRVKRPWLLAAIIADAILTLHTVGRRRNVAHGDISSGNIQFVPPDPSAKWVPTSQLVAERVPGVGLEPSFFHPTHPPIALLIDLCEAWIDGKQGQGTQSERKAFSGTEAFWSLKMYENRRIHRETLQGRELNAVSDEVEAADLRAELAQLQPLDVNDDIESCLLVLCYELANRFKLSHAGKGSFAVAVPLTQYWSSLPADERVYSFGGPRGRQFFISTHFRAPTHHGSSSSEAETRSRQLTLAREALVRCFDLCGNGGKAVEKAAPELVRILRQLSMALYTAASSAEQVPSQREVAESAHGGTGS</sequence>
<feature type="region of interest" description="Disordered" evidence="1">
    <location>
        <begin position="264"/>
        <end position="308"/>
    </location>
</feature>
<evidence type="ECO:0000313" key="3">
    <source>
        <dbReference type="Proteomes" id="UP000053664"/>
    </source>
</evidence>
<proteinExistence type="predicted"/>
<organism evidence="2 3">
    <name type="scientific">Pseudozyma flocculosa PF-1</name>
    <dbReference type="NCBI Taxonomy" id="1277687"/>
    <lineage>
        <taxon>Eukaryota</taxon>
        <taxon>Fungi</taxon>
        <taxon>Dikarya</taxon>
        <taxon>Basidiomycota</taxon>
        <taxon>Ustilaginomycotina</taxon>
        <taxon>Ustilaginomycetes</taxon>
        <taxon>Ustilaginales</taxon>
        <taxon>Ustilaginaceae</taxon>
        <taxon>Pseudozyma</taxon>
    </lineage>
</organism>
<name>A0A061H731_9BASI</name>
<feature type="compositionally biased region" description="Basic and acidic residues" evidence="1">
    <location>
        <begin position="217"/>
        <end position="234"/>
    </location>
</feature>
<protein>
    <submittedName>
        <fullName evidence="2">Uncharacterized protein</fullName>
    </submittedName>
</protein>
<reference evidence="2 3" key="1">
    <citation type="journal article" date="2013" name="Plant Cell">
        <title>The transition from a phytopathogenic smut ancestor to an anamorphic biocontrol agent deciphered by comparative whole-genome analysis.</title>
        <authorList>
            <person name="Lefebvre F."/>
            <person name="Joly D.L."/>
            <person name="Labbe C."/>
            <person name="Teichmann B."/>
            <person name="Linning R."/>
            <person name="Belzile F."/>
            <person name="Bakkeren G."/>
            <person name="Belanger R.R."/>
        </authorList>
    </citation>
    <scope>NUCLEOTIDE SEQUENCE [LARGE SCALE GENOMIC DNA]</scope>
    <source>
        <strain evidence="2 3">PF-1</strain>
    </source>
</reference>
<feature type="region of interest" description="Disordered" evidence="1">
    <location>
        <begin position="73"/>
        <end position="92"/>
    </location>
</feature>
<dbReference type="RefSeq" id="XP_007881773.1">
    <property type="nucleotide sequence ID" value="XM_007883582.1"/>
</dbReference>
<dbReference type="EMBL" id="KE361645">
    <property type="protein sequence ID" value="EPQ26396.1"/>
    <property type="molecule type" value="Genomic_DNA"/>
</dbReference>
<evidence type="ECO:0000313" key="2">
    <source>
        <dbReference type="EMBL" id="EPQ26396.1"/>
    </source>
</evidence>
<accession>A0A061H731</accession>
<evidence type="ECO:0000256" key="1">
    <source>
        <dbReference type="SAM" id="MobiDB-lite"/>
    </source>
</evidence>
<dbReference type="Proteomes" id="UP000053664">
    <property type="component" value="Unassembled WGS sequence"/>
</dbReference>
<feature type="compositionally biased region" description="Low complexity" evidence="1">
    <location>
        <begin position="277"/>
        <end position="293"/>
    </location>
</feature>
<dbReference type="HOGENOM" id="CLU_302699_0_0_1"/>
<dbReference type="GeneID" id="19320124"/>
<dbReference type="AlphaFoldDB" id="A0A061H731"/>
<feature type="region of interest" description="Disordered" evidence="1">
    <location>
        <begin position="535"/>
        <end position="558"/>
    </location>
</feature>